<dbReference type="EMBL" id="RBIJ01000002">
    <property type="protein sequence ID" value="RKQ85626.1"/>
    <property type="molecule type" value="Genomic_DNA"/>
</dbReference>
<dbReference type="GO" id="GO:0003723">
    <property type="term" value="F:RNA binding"/>
    <property type="evidence" value="ECO:0007669"/>
    <property type="project" value="UniProtKB-KW"/>
</dbReference>
<evidence type="ECO:0000259" key="3">
    <source>
        <dbReference type="SMART" id="SM00363"/>
    </source>
</evidence>
<keyword evidence="5" id="KW-1185">Reference proteome</keyword>
<dbReference type="Pfam" id="PF01479">
    <property type="entry name" value="S4"/>
    <property type="match status" value="1"/>
</dbReference>
<reference evidence="4 5" key="1">
    <citation type="submission" date="2018-10" db="EMBL/GenBank/DDBJ databases">
        <title>Genomic Encyclopedia of Type Strains, Phase IV (KMG-IV): sequencing the most valuable type-strain genomes for metagenomic binning, comparative biology and taxonomic classification.</title>
        <authorList>
            <person name="Goeker M."/>
        </authorList>
    </citation>
    <scope>NUCLEOTIDE SEQUENCE [LARGE SCALE GENOMIC DNA]</scope>
    <source>
        <strain evidence="4 5">DSM 22653</strain>
    </source>
</reference>
<feature type="domain" description="RNA-binding S4" evidence="3">
    <location>
        <begin position="1"/>
        <end position="64"/>
    </location>
</feature>
<keyword evidence="1" id="KW-0694">RNA-binding</keyword>
<dbReference type="SUPFAM" id="SSF55174">
    <property type="entry name" value="Alpha-L RNA-binding motif"/>
    <property type="match status" value="1"/>
</dbReference>
<name>A0A660KW41_9BACL</name>
<dbReference type="Proteomes" id="UP000267019">
    <property type="component" value="Unassembled WGS sequence"/>
</dbReference>
<dbReference type="RefSeq" id="WP_121444280.1">
    <property type="nucleotide sequence ID" value="NZ_RBIJ01000002.1"/>
</dbReference>
<protein>
    <submittedName>
        <fullName evidence="4">S4 domain-containing protein</fullName>
    </submittedName>
</protein>
<sequence length="103" mass="11275">MRLDKYLKDARIVKRRTVAKILCDAGKVRVDGKVAKAGLELRGGEWVEVEYAGKRIRVLVGPPGGPPYLSREEERISGGGLPPHAERGDSLFSFGEEDAPSSR</sequence>
<gene>
    <name evidence="4" type="ORF">C7438_1031</name>
</gene>
<dbReference type="PROSITE" id="PS50889">
    <property type="entry name" value="S4"/>
    <property type="match status" value="1"/>
</dbReference>
<dbReference type="AlphaFoldDB" id="A0A660KW41"/>
<dbReference type="InterPro" id="IPR002942">
    <property type="entry name" value="S4_RNA-bd"/>
</dbReference>
<organism evidence="4 5">
    <name type="scientific">Brockia lithotrophica</name>
    <dbReference type="NCBI Taxonomy" id="933949"/>
    <lineage>
        <taxon>Bacteria</taxon>
        <taxon>Bacillati</taxon>
        <taxon>Bacillota</taxon>
        <taxon>Bacilli</taxon>
        <taxon>Bacillales</taxon>
        <taxon>Bacillales Family X. Incertae Sedis</taxon>
        <taxon>Brockia</taxon>
    </lineage>
</organism>
<dbReference type="InterPro" id="IPR036986">
    <property type="entry name" value="S4_RNA-bd_sf"/>
</dbReference>
<accession>A0A660KW41</accession>
<dbReference type="OrthoDB" id="9805210at2"/>
<dbReference type="Gene3D" id="3.10.290.10">
    <property type="entry name" value="RNA-binding S4 domain"/>
    <property type="match status" value="1"/>
</dbReference>
<comment type="caution">
    <text evidence="4">The sequence shown here is derived from an EMBL/GenBank/DDBJ whole genome shotgun (WGS) entry which is preliminary data.</text>
</comment>
<dbReference type="SMART" id="SM00363">
    <property type="entry name" value="S4"/>
    <property type="match status" value="1"/>
</dbReference>
<proteinExistence type="predicted"/>
<dbReference type="CDD" id="cd00165">
    <property type="entry name" value="S4"/>
    <property type="match status" value="1"/>
</dbReference>
<evidence type="ECO:0000313" key="4">
    <source>
        <dbReference type="EMBL" id="RKQ85626.1"/>
    </source>
</evidence>
<feature type="region of interest" description="Disordered" evidence="2">
    <location>
        <begin position="63"/>
        <end position="103"/>
    </location>
</feature>
<evidence type="ECO:0000256" key="1">
    <source>
        <dbReference type="PROSITE-ProRule" id="PRU00182"/>
    </source>
</evidence>
<evidence type="ECO:0000256" key="2">
    <source>
        <dbReference type="SAM" id="MobiDB-lite"/>
    </source>
</evidence>
<evidence type="ECO:0000313" key="5">
    <source>
        <dbReference type="Proteomes" id="UP000267019"/>
    </source>
</evidence>